<accession>Q029A8</accession>
<dbReference type="KEGG" id="sus:Acid_1390"/>
<dbReference type="InterPro" id="IPR011050">
    <property type="entry name" value="Pectin_lyase_fold/virulence"/>
</dbReference>
<gene>
    <name evidence="1" type="ordered locus">Acid_1390</name>
</gene>
<dbReference type="InterPro" id="IPR006626">
    <property type="entry name" value="PbH1"/>
</dbReference>
<reference evidence="1" key="1">
    <citation type="submission" date="2006-10" db="EMBL/GenBank/DDBJ databases">
        <title>Complete sequence of Solibacter usitatus Ellin6076.</title>
        <authorList>
            <consortium name="US DOE Joint Genome Institute"/>
            <person name="Copeland A."/>
            <person name="Lucas S."/>
            <person name="Lapidus A."/>
            <person name="Barry K."/>
            <person name="Detter J.C."/>
            <person name="Glavina del Rio T."/>
            <person name="Hammon N."/>
            <person name="Israni S."/>
            <person name="Dalin E."/>
            <person name="Tice H."/>
            <person name="Pitluck S."/>
            <person name="Thompson L.S."/>
            <person name="Brettin T."/>
            <person name="Bruce D."/>
            <person name="Han C."/>
            <person name="Tapia R."/>
            <person name="Gilna P."/>
            <person name="Schmutz J."/>
            <person name="Larimer F."/>
            <person name="Land M."/>
            <person name="Hauser L."/>
            <person name="Kyrpides N."/>
            <person name="Mikhailova N."/>
            <person name="Janssen P.H."/>
            <person name="Kuske C.R."/>
            <person name="Richardson P."/>
        </authorList>
    </citation>
    <scope>NUCLEOTIDE SEQUENCE</scope>
    <source>
        <strain evidence="1">Ellin6076</strain>
    </source>
</reference>
<dbReference type="STRING" id="234267.Acid_1390"/>
<dbReference type="HOGENOM" id="CLU_665479_0_0_0"/>
<protein>
    <submittedName>
        <fullName evidence="1">Uncharacterized protein</fullName>
    </submittedName>
</protein>
<dbReference type="InterPro" id="IPR012334">
    <property type="entry name" value="Pectin_lyas_fold"/>
</dbReference>
<dbReference type="Gene3D" id="2.160.20.10">
    <property type="entry name" value="Single-stranded right-handed beta-helix, Pectin lyase-like"/>
    <property type="match status" value="2"/>
</dbReference>
<dbReference type="SMART" id="SM00710">
    <property type="entry name" value="PbH1"/>
    <property type="match status" value="8"/>
</dbReference>
<organism evidence="1">
    <name type="scientific">Solibacter usitatus (strain Ellin6076)</name>
    <dbReference type="NCBI Taxonomy" id="234267"/>
    <lineage>
        <taxon>Bacteria</taxon>
        <taxon>Pseudomonadati</taxon>
        <taxon>Acidobacteriota</taxon>
        <taxon>Terriglobia</taxon>
        <taxon>Bryobacterales</taxon>
        <taxon>Solibacteraceae</taxon>
        <taxon>Candidatus Solibacter</taxon>
    </lineage>
</organism>
<sequence length="413" mass="44045">MLAAAVIIAVPRPHSGVVQLAPGVTELHSEMVLRAGTRLTGAASGSVLRAARDFHGRALVVVAGNDVALRGFTLDGNRAALEIQAGLPAYDTPFARYTSNNGVFAEGVTALAIEGVDFREIAGFAILVSRSRNVTIDRVRVSDSGSRNAAGRNNTTGGILLEEGVTDFRVTRSELRNILGNGVWTHSLYTSPRNARGLFAENRFDTIGRDALQAGHVTAITVEGNTGTHIGYPEAAIDAEGRAIPVAIDTAGNVDHSVYAWNQFTAIRGKCIDLDGFHDGEVRANVCVDVAGYGIVMNNTNPDMQSSRVRIEGNRLENVEYGGIFVIGTDNVIARNRLLNLNTAHCGCPFTPGEPDMFRSGIYLGKGAERPAASRGNLIEENEITGYRMSAACIGTAPGIGPEWNTLRKNQCR</sequence>
<dbReference type="EMBL" id="CP000473">
    <property type="protein sequence ID" value="ABJ82383.1"/>
    <property type="molecule type" value="Genomic_DNA"/>
</dbReference>
<name>Q029A8_SOLUE</name>
<dbReference type="SUPFAM" id="SSF51126">
    <property type="entry name" value="Pectin lyase-like"/>
    <property type="match status" value="1"/>
</dbReference>
<dbReference type="InParanoid" id="Q029A8"/>
<proteinExistence type="predicted"/>
<evidence type="ECO:0000313" key="1">
    <source>
        <dbReference type="EMBL" id="ABJ82383.1"/>
    </source>
</evidence>
<dbReference type="AlphaFoldDB" id="Q029A8"/>